<dbReference type="InterPro" id="IPR037682">
    <property type="entry name" value="TonB_C"/>
</dbReference>
<dbReference type="Gene3D" id="3.30.1150.10">
    <property type="match status" value="1"/>
</dbReference>
<keyword evidence="4 6" id="KW-0472">Membrane</keyword>
<feature type="transmembrane region" description="Helical" evidence="6">
    <location>
        <begin position="20"/>
        <end position="41"/>
    </location>
</feature>
<comment type="caution">
    <text evidence="8">The sequence shown here is derived from an EMBL/GenBank/DDBJ whole genome shotgun (WGS) entry which is preliminary data.</text>
</comment>
<evidence type="ECO:0000256" key="4">
    <source>
        <dbReference type="ARBA" id="ARBA00023136"/>
    </source>
</evidence>
<comment type="subcellular location">
    <subcellularLocation>
        <location evidence="1">Membrane</location>
        <topology evidence="1">Single-pass membrane protein</topology>
    </subcellularLocation>
</comment>
<keyword evidence="3 6" id="KW-1133">Transmembrane helix</keyword>
<feature type="domain" description="TonB C-terminal" evidence="7">
    <location>
        <begin position="192"/>
        <end position="282"/>
    </location>
</feature>
<dbReference type="GO" id="GO:0016020">
    <property type="term" value="C:membrane"/>
    <property type="evidence" value="ECO:0007669"/>
    <property type="project" value="UniProtKB-SubCell"/>
</dbReference>
<evidence type="ECO:0000313" key="8">
    <source>
        <dbReference type="EMBL" id="GGE37865.1"/>
    </source>
</evidence>
<reference evidence="8" key="2">
    <citation type="submission" date="2020-09" db="EMBL/GenBank/DDBJ databases">
        <authorList>
            <person name="Sun Q."/>
            <person name="Sedlacek I."/>
        </authorList>
    </citation>
    <scope>NUCLEOTIDE SEQUENCE</scope>
    <source>
        <strain evidence="8">CCM 7684</strain>
    </source>
</reference>
<evidence type="ECO:0000256" key="2">
    <source>
        <dbReference type="ARBA" id="ARBA00022692"/>
    </source>
</evidence>
<feature type="compositionally biased region" description="Low complexity" evidence="5">
    <location>
        <begin position="185"/>
        <end position="194"/>
    </location>
</feature>
<feature type="compositionally biased region" description="Basic and acidic residues" evidence="5">
    <location>
        <begin position="135"/>
        <end position="152"/>
    </location>
</feature>
<proteinExistence type="predicted"/>
<evidence type="ECO:0000256" key="1">
    <source>
        <dbReference type="ARBA" id="ARBA00004167"/>
    </source>
</evidence>
<organism evidence="8 9">
    <name type="scientific">Agaricicola taiwanensis</name>
    <dbReference type="NCBI Taxonomy" id="591372"/>
    <lineage>
        <taxon>Bacteria</taxon>
        <taxon>Pseudomonadati</taxon>
        <taxon>Pseudomonadota</taxon>
        <taxon>Alphaproteobacteria</taxon>
        <taxon>Rhodobacterales</taxon>
        <taxon>Paracoccaceae</taxon>
        <taxon>Agaricicola</taxon>
    </lineage>
</organism>
<evidence type="ECO:0000256" key="6">
    <source>
        <dbReference type="SAM" id="Phobius"/>
    </source>
</evidence>
<dbReference type="EMBL" id="BMCP01000001">
    <property type="protein sequence ID" value="GGE37865.1"/>
    <property type="molecule type" value="Genomic_DNA"/>
</dbReference>
<dbReference type="Proteomes" id="UP000602745">
    <property type="component" value="Unassembled WGS sequence"/>
</dbReference>
<name>A0A8J2VQD5_9RHOB</name>
<dbReference type="PROSITE" id="PS52015">
    <property type="entry name" value="TONB_CTD"/>
    <property type="match status" value="1"/>
</dbReference>
<evidence type="ECO:0000259" key="7">
    <source>
        <dbReference type="PROSITE" id="PS52015"/>
    </source>
</evidence>
<feature type="region of interest" description="Disordered" evidence="5">
    <location>
        <begin position="128"/>
        <end position="194"/>
    </location>
</feature>
<feature type="compositionally biased region" description="Basic residues" evidence="5">
    <location>
        <begin position="153"/>
        <end position="162"/>
    </location>
</feature>
<dbReference type="AlphaFoldDB" id="A0A8J2VQD5"/>
<dbReference type="Pfam" id="PF13103">
    <property type="entry name" value="TonB_2"/>
    <property type="match status" value="1"/>
</dbReference>
<evidence type="ECO:0000313" key="9">
    <source>
        <dbReference type="Proteomes" id="UP000602745"/>
    </source>
</evidence>
<dbReference type="SUPFAM" id="SSF74653">
    <property type="entry name" value="TolA/TonB C-terminal domain"/>
    <property type="match status" value="1"/>
</dbReference>
<dbReference type="RefSeq" id="WP_188408951.1">
    <property type="nucleotide sequence ID" value="NZ_BMCP01000001.1"/>
</dbReference>
<protein>
    <submittedName>
        <fullName evidence="8">Protein TonB</fullName>
    </submittedName>
</protein>
<accession>A0A8J2VQD5</accession>
<dbReference type="GO" id="GO:0055085">
    <property type="term" value="P:transmembrane transport"/>
    <property type="evidence" value="ECO:0007669"/>
    <property type="project" value="InterPro"/>
</dbReference>
<dbReference type="NCBIfam" id="TIGR01352">
    <property type="entry name" value="tonB_Cterm"/>
    <property type="match status" value="1"/>
</dbReference>
<feature type="compositionally biased region" description="Acidic residues" evidence="5">
    <location>
        <begin position="83"/>
        <end position="98"/>
    </location>
</feature>
<feature type="region of interest" description="Disordered" evidence="5">
    <location>
        <begin position="83"/>
        <end position="112"/>
    </location>
</feature>
<evidence type="ECO:0000256" key="5">
    <source>
        <dbReference type="SAM" id="MobiDB-lite"/>
    </source>
</evidence>
<reference evidence="8" key="1">
    <citation type="journal article" date="2014" name="Int. J. Syst. Evol. Microbiol.">
        <title>Complete genome sequence of Corynebacterium casei LMG S-19264T (=DSM 44701T), isolated from a smear-ripened cheese.</title>
        <authorList>
            <consortium name="US DOE Joint Genome Institute (JGI-PGF)"/>
            <person name="Walter F."/>
            <person name="Albersmeier A."/>
            <person name="Kalinowski J."/>
            <person name="Ruckert C."/>
        </authorList>
    </citation>
    <scope>NUCLEOTIDE SEQUENCE</scope>
    <source>
        <strain evidence="8">CCM 7684</strain>
    </source>
</reference>
<keyword evidence="2 6" id="KW-0812">Transmembrane</keyword>
<sequence>MSLVIPYRHENGLTRDLGLWGGAAAVVVAAHLGIAAAVMAFRDEPEAGGAPETAIMIELAPLTTSIDAPELAEPADIAAEQQLEEPTPDAEPEPEVLEPLEPPPLQPLPEPIIEMPEPEVVPVKPEAVLPVARPKQPDAKPEEKTKPEELKKERPKRKKVVTKPKSEVSSQRSATNAPRAERSAAAEASTSASNANALAAWQNRVSAKIRRFRRAGTGVGTVRVQLVIDANGNIRSSQAASGNPILDRAALDMVRRANPLPAPPPESGMANKPFIVPILFTR</sequence>
<dbReference type="InterPro" id="IPR006260">
    <property type="entry name" value="TonB/TolA_C"/>
</dbReference>
<keyword evidence="9" id="KW-1185">Reference proteome</keyword>
<gene>
    <name evidence="8" type="ORF">GCM10007276_14090</name>
</gene>
<feature type="compositionally biased region" description="Pro residues" evidence="5">
    <location>
        <begin position="100"/>
        <end position="110"/>
    </location>
</feature>
<evidence type="ECO:0000256" key="3">
    <source>
        <dbReference type="ARBA" id="ARBA00022989"/>
    </source>
</evidence>